<dbReference type="Pfam" id="PF12864">
    <property type="entry name" value="DUF3822"/>
    <property type="match status" value="1"/>
</dbReference>
<dbReference type="CDD" id="cd24013">
    <property type="entry name" value="ASKHA_ATPase_BT3980-like"/>
    <property type="match status" value="1"/>
</dbReference>
<organism evidence="1 2">
    <name type="scientific">Sodaliphilus pleomorphus</name>
    <dbReference type="NCBI Taxonomy" id="2606626"/>
    <lineage>
        <taxon>Bacteria</taxon>
        <taxon>Pseudomonadati</taxon>
        <taxon>Bacteroidota</taxon>
        <taxon>Bacteroidia</taxon>
        <taxon>Bacteroidales</taxon>
        <taxon>Muribaculaceae</taxon>
        <taxon>Sodaliphilus</taxon>
    </lineage>
</organism>
<comment type="caution">
    <text evidence="1">The sequence shown here is derived from an EMBL/GenBank/DDBJ whole genome shotgun (WGS) entry which is preliminary data.</text>
</comment>
<dbReference type="Gene3D" id="3.30.420.260">
    <property type="match status" value="1"/>
</dbReference>
<dbReference type="Gene3D" id="3.30.420.250">
    <property type="match status" value="1"/>
</dbReference>
<name>A0A6L5XGS8_9BACT</name>
<gene>
    <name evidence="1" type="ORF">FYJ29_13205</name>
</gene>
<reference evidence="1 2" key="1">
    <citation type="submission" date="2019-08" db="EMBL/GenBank/DDBJ databases">
        <title>In-depth cultivation of the pig gut microbiome towards novel bacterial diversity and tailored functional studies.</title>
        <authorList>
            <person name="Wylensek D."/>
            <person name="Hitch T.C.A."/>
            <person name="Clavel T."/>
        </authorList>
    </citation>
    <scope>NUCLEOTIDE SEQUENCE [LARGE SCALE GENOMIC DNA]</scope>
    <source>
        <strain evidence="1 2">Oil-RF-744-WCA-WT-10</strain>
    </source>
</reference>
<evidence type="ECO:0000313" key="1">
    <source>
        <dbReference type="EMBL" id="MSS18706.1"/>
    </source>
</evidence>
<dbReference type="InterPro" id="IPR024213">
    <property type="entry name" value="DUF3822"/>
</dbReference>
<proteinExistence type="predicted"/>
<accession>A0A6L5XGS8</accession>
<dbReference type="EMBL" id="VULT01000030">
    <property type="protein sequence ID" value="MSS18706.1"/>
    <property type="molecule type" value="Genomic_DNA"/>
</dbReference>
<dbReference type="Proteomes" id="UP000483362">
    <property type="component" value="Unassembled WGS sequence"/>
</dbReference>
<keyword evidence="2" id="KW-1185">Reference proteome</keyword>
<evidence type="ECO:0000313" key="2">
    <source>
        <dbReference type="Proteomes" id="UP000483362"/>
    </source>
</evidence>
<protein>
    <submittedName>
        <fullName evidence="1">DUF3822 family protein</fullName>
    </submittedName>
</protein>
<dbReference type="AlphaFoldDB" id="A0A6L5XGS8"/>
<sequence>MSKFAPAIVKTEHLHTMSNLSNTTSDIHIEHPEYWTLLLELCPGRLRYMFYDVDQDNSLIAGDIALDLSAGSYLKALENAVYDNPVLLDDYKQVRVIVDSMQFVVLPPAYDDETCALDALDAAFPNREGDLVFCRLPRCQVGIACDTPQGVTGFLQRTFNMPPVVHHLYPLCEHYRRQDDNREVACVHLNLNDGCADMLITRNKQLVMANSYPLKAADDAVYYALHAWKTFGLDQQRDELLIAGDRDLTSAATATLRKYVSYVMPPIFPAQALKIGQDAMKAPLKLILLALCE</sequence>